<feature type="DNA-binding region" description="H-T-H motif" evidence="4">
    <location>
        <begin position="30"/>
        <end position="49"/>
    </location>
</feature>
<evidence type="ECO:0000313" key="6">
    <source>
        <dbReference type="EMBL" id="MFC7277045.1"/>
    </source>
</evidence>
<keyword evidence="7" id="KW-1185">Reference proteome</keyword>
<dbReference type="EMBL" id="JBHTBJ010000019">
    <property type="protein sequence ID" value="MFC7277045.1"/>
    <property type="molecule type" value="Genomic_DNA"/>
</dbReference>
<dbReference type="InterPro" id="IPR009057">
    <property type="entry name" value="Homeodomain-like_sf"/>
</dbReference>
<organism evidence="6 7">
    <name type="scientific">Paractinoplanes rhizophilus</name>
    <dbReference type="NCBI Taxonomy" id="1416877"/>
    <lineage>
        <taxon>Bacteria</taxon>
        <taxon>Bacillati</taxon>
        <taxon>Actinomycetota</taxon>
        <taxon>Actinomycetes</taxon>
        <taxon>Micromonosporales</taxon>
        <taxon>Micromonosporaceae</taxon>
        <taxon>Paractinoplanes</taxon>
    </lineage>
</organism>
<dbReference type="SUPFAM" id="SSF46689">
    <property type="entry name" value="Homeodomain-like"/>
    <property type="match status" value="1"/>
</dbReference>
<dbReference type="Gene3D" id="1.10.357.10">
    <property type="entry name" value="Tetracycline Repressor, domain 2"/>
    <property type="match status" value="1"/>
</dbReference>
<proteinExistence type="predicted"/>
<evidence type="ECO:0000313" key="7">
    <source>
        <dbReference type="Proteomes" id="UP001596548"/>
    </source>
</evidence>
<keyword evidence="3" id="KW-0804">Transcription</keyword>
<evidence type="ECO:0000256" key="3">
    <source>
        <dbReference type="ARBA" id="ARBA00023163"/>
    </source>
</evidence>
<dbReference type="PRINTS" id="PR00455">
    <property type="entry name" value="HTHTETR"/>
</dbReference>
<dbReference type="RefSeq" id="WP_378972137.1">
    <property type="nucleotide sequence ID" value="NZ_JBHTBJ010000019.1"/>
</dbReference>
<feature type="domain" description="HTH tetR-type" evidence="5">
    <location>
        <begin position="7"/>
        <end position="67"/>
    </location>
</feature>
<keyword evidence="2 4" id="KW-0238">DNA-binding</keyword>
<keyword evidence="1" id="KW-0805">Transcription regulation</keyword>
<evidence type="ECO:0000256" key="2">
    <source>
        <dbReference type="ARBA" id="ARBA00023125"/>
    </source>
</evidence>
<name>A0ABW2HVC7_9ACTN</name>
<sequence length="182" mass="19663">MHETRPGTARERLLAAALDLFAEHGVSGTSLQMIADRLGVTKAAVYHQFPTKDEIVLAVIDPALQRLGPIAERAEAQRGHTARQDAVLAGVVDLVVEFRRLSSTLSFDPVVVRLVRTHHALRSLQRIRRMLGGTAPDPGSRVRIAALSGGLMMAGADPAVAGLDDEDFRDHLLAAARRILRG</sequence>
<evidence type="ECO:0000259" key="5">
    <source>
        <dbReference type="PROSITE" id="PS50977"/>
    </source>
</evidence>
<accession>A0ABW2HVC7</accession>
<dbReference type="PANTHER" id="PTHR30055">
    <property type="entry name" value="HTH-TYPE TRANSCRIPTIONAL REGULATOR RUTR"/>
    <property type="match status" value="1"/>
</dbReference>
<dbReference type="InterPro" id="IPR050109">
    <property type="entry name" value="HTH-type_TetR-like_transc_reg"/>
</dbReference>
<evidence type="ECO:0000256" key="1">
    <source>
        <dbReference type="ARBA" id="ARBA00023015"/>
    </source>
</evidence>
<dbReference type="Pfam" id="PF00440">
    <property type="entry name" value="TetR_N"/>
    <property type="match status" value="1"/>
</dbReference>
<dbReference type="Proteomes" id="UP001596548">
    <property type="component" value="Unassembled WGS sequence"/>
</dbReference>
<gene>
    <name evidence="6" type="ORF">ACFQS1_23895</name>
</gene>
<protein>
    <submittedName>
        <fullName evidence="6">TetR/AcrR family transcriptional regulator</fullName>
    </submittedName>
</protein>
<comment type="caution">
    <text evidence="6">The sequence shown here is derived from an EMBL/GenBank/DDBJ whole genome shotgun (WGS) entry which is preliminary data.</text>
</comment>
<dbReference type="PANTHER" id="PTHR30055:SF234">
    <property type="entry name" value="HTH-TYPE TRANSCRIPTIONAL REGULATOR BETI"/>
    <property type="match status" value="1"/>
</dbReference>
<dbReference type="PROSITE" id="PS50977">
    <property type="entry name" value="HTH_TETR_2"/>
    <property type="match status" value="1"/>
</dbReference>
<dbReference type="InterPro" id="IPR001647">
    <property type="entry name" value="HTH_TetR"/>
</dbReference>
<reference evidence="7" key="1">
    <citation type="journal article" date="2019" name="Int. J. Syst. Evol. Microbiol.">
        <title>The Global Catalogue of Microorganisms (GCM) 10K type strain sequencing project: providing services to taxonomists for standard genome sequencing and annotation.</title>
        <authorList>
            <consortium name="The Broad Institute Genomics Platform"/>
            <consortium name="The Broad Institute Genome Sequencing Center for Infectious Disease"/>
            <person name="Wu L."/>
            <person name="Ma J."/>
        </authorList>
    </citation>
    <scope>NUCLEOTIDE SEQUENCE [LARGE SCALE GENOMIC DNA]</scope>
    <source>
        <strain evidence="7">XZYJT-10</strain>
    </source>
</reference>
<evidence type="ECO:0000256" key="4">
    <source>
        <dbReference type="PROSITE-ProRule" id="PRU00335"/>
    </source>
</evidence>